<name>A0ABN2ULR5_9MICC</name>
<protein>
    <submittedName>
        <fullName evidence="2">Uncharacterized protein</fullName>
    </submittedName>
</protein>
<feature type="transmembrane region" description="Helical" evidence="1">
    <location>
        <begin position="45"/>
        <end position="74"/>
    </location>
</feature>
<dbReference type="Proteomes" id="UP001501461">
    <property type="component" value="Unassembled WGS sequence"/>
</dbReference>
<evidence type="ECO:0000313" key="2">
    <source>
        <dbReference type="EMBL" id="GAA2038817.1"/>
    </source>
</evidence>
<keyword evidence="1" id="KW-1133">Transmembrane helix</keyword>
<keyword evidence="1" id="KW-0472">Membrane</keyword>
<reference evidence="2 3" key="1">
    <citation type="journal article" date="2019" name="Int. J. Syst. Evol. Microbiol.">
        <title>The Global Catalogue of Microorganisms (GCM) 10K type strain sequencing project: providing services to taxonomists for standard genome sequencing and annotation.</title>
        <authorList>
            <consortium name="The Broad Institute Genomics Platform"/>
            <consortium name="The Broad Institute Genome Sequencing Center for Infectious Disease"/>
            <person name="Wu L."/>
            <person name="Ma J."/>
        </authorList>
    </citation>
    <scope>NUCLEOTIDE SEQUENCE [LARGE SCALE GENOMIC DNA]</scope>
    <source>
        <strain evidence="2 3">JCM 13595</strain>
    </source>
</reference>
<dbReference type="EMBL" id="BAAAMN010000041">
    <property type="protein sequence ID" value="GAA2038817.1"/>
    <property type="molecule type" value="Genomic_DNA"/>
</dbReference>
<accession>A0ABN2ULR5</accession>
<evidence type="ECO:0000256" key="1">
    <source>
        <dbReference type="SAM" id="Phobius"/>
    </source>
</evidence>
<keyword evidence="3" id="KW-1185">Reference proteome</keyword>
<comment type="caution">
    <text evidence="2">The sequence shown here is derived from an EMBL/GenBank/DDBJ whole genome shotgun (WGS) entry which is preliminary data.</text>
</comment>
<organism evidence="2 3">
    <name type="scientific">Yaniella flava</name>
    <dbReference type="NCBI Taxonomy" id="287930"/>
    <lineage>
        <taxon>Bacteria</taxon>
        <taxon>Bacillati</taxon>
        <taxon>Actinomycetota</taxon>
        <taxon>Actinomycetes</taxon>
        <taxon>Micrococcales</taxon>
        <taxon>Micrococcaceae</taxon>
        <taxon>Yaniella</taxon>
    </lineage>
</organism>
<dbReference type="RefSeq" id="WP_343957989.1">
    <property type="nucleotide sequence ID" value="NZ_BAAAMN010000041.1"/>
</dbReference>
<gene>
    <name evidence="2" type="ORF">GCM10009720_19060</name>
</gene>
<proteinExistence type="predicted"/>
<evidence type="ECO:0000313" key="3">
    <source>
        <dbReference type="Proteomes" id="UP001501461"/>
    </source>
</evidence>
<sequence length="98" mass="10765">MTAFPKRLLWWGVALMILGALAHIVSTSAALQSSIISEPVGNSWYFWAFSPTLIIIQNAAFPLGAALIGASLVIRYLKQSQSALPQQQTERDEPYNNC</sequence>
<keyword evidence="1" id="KW-0812">Transmembrane</keyword>